<sequence length="361" mass="38321">MSMEEQKDLYGYIGSYTNDVQKTGITLFRLDRLSGAITLLDTYTDLPNASFLALNADRTVLYAVSETDTYLGGFGGSAAAYAIEAGTWKLTRLNQQATGGTAPCYISVDQTNSAVYVANYSSGSVTSYKIEEGGGLSEPTQLVKHEGTLGPRTDRQERPHAHSIVLAPDNRYAISADLGLDRLIVSRVDAEGGTLQPHGETAVKPGAGPRHLVYSADSRFVYAVGELDSTVTVLAYEASAGTLTALQSLSTLPEGFSGESTCADIHLSRDGRHVYVSNRGHDSIAVYAVDGQSGTLSVVGWQATLGQTPRNFALTPQGDFLLAANQGSDSITVFRVDAESGMLQETGQAAAVSRPVCLKFL</sequence>
<accession>A0A6L8V8W4</accession>
<dbReference type="GO" id="GO:0005829">
    <property type="term" value="C:cytosol"/>
    <property type="evidence" value="ECO:0007669"/>
    <property type="project" value="TreeGrafter"/>
</dbReference>
<reference evidence="2 3" key="1">
    <citation type="submission" date="2019-12" db="EMBL/GenBank/DDBJ databases">
        <title>Paenibacillus sp. nov. sp. isolated from soil.</title>
        <authorList>
            <person name="Kim J."/>
            <person name="Jeong S.E."/>
            <person name="Jung H.S."/>
            <person name="Jeon C.O."/>
        </authorList>
    </citation>
    <scope>NUCLEOTIDE SEQUENCE [LARGE SCALE GENOMIC DNA]</scope>
    <source>
        <strain evidence="2 3">5J-6</strain>
    </source>
</reference>
<comment type="similarity">
    <text evidence="1">Belongs to the cycloisomerase 2 family.</text>
</comment>
<protein>
    <submittedName>
        <fullName evidence="2">Beta-propeller fold lactonase family protein</fullName>
    </submittedName>
</protein>
<dbReference type="InterPro" id="IPR011048">
    <property type="entry name" value="Haem_d1_sf"/>
</dbReference>
<name>A0A6L8V8W4_9BACL</name>
<dbReference type="InterPro" id="IPR019405">
    <property type="entry name" value="Lactonase_7-beta_prop"/>
</dbReference>
<evidence type="ECO:0000313" key="2">
    <source>
        <dbReference type="EMBL" id="MZQ86112.1"/>
    </source>
</evidence>
<dbReference type="InterPro" id="IPR050282">
    <property type="entry name" value="Cycloisomerase_2"/>
</dbReference>
<gene>
    <name evidence="2" type="ORF">GQF01_28840</name>
</gene>
<proteinExistence type="inferred from homology"/>
<dbReference type="PANTHER" id="PTHR30344:SF1">
    <property type="entry name" value="6-PHOSPHOGLUCONOLACTONASE"/>
    <property type="match status" value="1"/>
</dbReference>
<dbReference type="PANTHER" id="PTHR30344">
    <property type="entry name" value="6-PHOSPHOGLUCONOLACTONASE-RELATED"/>
    <property type="match status" value="1"/>
</dbReference>
<dbReference type="AlphaFoldDB" id="A0A6L8V8W4"/>
<dbReference type="SUPFAM" id="SSF51004">
    <property type="entry name" value="C-terminal (heme d1) domain of cytochrome cd1-nitrite reductase"/>
    <property type="match status" value="1"/>
</dbReference>
<dbReference type="Gene3D" id="2.130.10.10">
    <property type="entry name" value="YVTN repeat-like/Quinoprotein amine dehydrogenase"/>
    <property type="match status" value="1"/>
</dbReference>
<evidence type="ECO:0000313" key="3">
    <source>
        <dbReference type="Proteomes" id="UP000481087"/>
    </source>
</evidence>
<dbReference type="GO" id="GO:0017057">
    <property type="term" value="F:6-phosphogluconolactonase activity"/>
    <property type="evidence" value="ECO:0007669"/>
    <property type="project" value="TreeGrafter"/>
</dbReference>
<dbReference type="Pfam" id="PF10282">
    <property type="entry name" value="Lactonase"/>
    <property type="match status" value="1"/>
</dbReference>
<dbReference type="EMBL" id="WTUZ01000038">
    <property type="protein sequence ID" value="MZQ86112.1"/>
    <property type="molecule type" value="Genomic_DNA"/>
</dbReference>
<organism evidence="2 3">
    <name type="scientific">Paenibacillus silvestris</name>
    <dbReference type="NCBI Taxonomy" id="2606219"/>
    <lineage>
        <taxon>Bacteria</taxon>
        <taxon>Bacillati</taxon>
        <taxon>Bacillota</taxon>
        <taxon>Bacilli</taxon>
        <taxon>Bacillales</taxon>
        <taxon>Paenibacillaceae</taxon>
        <taxon>Paenibacillus</taxon>
    </lineage>
</organism>
<evidence type="ECO:0000256" key="1">
    <source>
        <dbReference type="ARBA" id="ARBA00005564"/>
    </source>
</evidence>
<dbReference type="Proteomes" id="UP000481087">
    <property type="component" value="Unassembled WGS sequence"/>
</dbReference>
<dbReference type="InterPro" id="IPR015943">
    <property type="entry name" value="WD40/YVTN_repeat-like_dom_sf"/>
</dbReference>
<dbReference type="FunFam" id="2.130.10.10:FF:000306">
    <property type="entry name" value="3-carboxymuconate cyclase"/>
    <property type="match status" value="1"/>
</dbReference>
<keyword evidence="3" id="KW-1185">Reference proteome</keyword>
<dbReference type="RefSeq" id="WP_161410420.1">
    <property type="nucleotide sequence ID" value="NZ_WTUZ01000038.1"/>
</dbReference>
<comment type="caution">
    <text evidence="2">The sequence shown here is derived from an EMBL/GenBank/DDBJ whole genome shotgun (WGS) entry which is preliminary data.</text>
</comment>